<sequence>MKVLVIAKVAHAINAAYCLSIGDDSVPAWEEAGEQHHASLVAGVEMHLANPNATPEQSHESWLTQKVADGWVYGEEKDAEKKIHPCCRPYDELPPEQKSKDYLFRAVVHALKDLPDADEAVALALAKAVTASPAVSGMPTKAGHIAVKYIGRRPQWSDHLYGTGLTFDEGQVRNLPTGVARTLLRHCDLFKECKLVVSNEAAASDNTQALLEQGKQQQAKTEDRKEDFAVIDQVNQMQDKDALVSFAATRCNGLKLAKTQKVETMRAKIVEHINRFGASA</sequence>
<name>A0A653B0E5_ECTOL</name>
<dbReference type="InterPro" id="IPR003032">
    <property type="entry name" value="Ryanodine_rcpt"/>
</dbReference>
<gene>
    <name evidence="2" type="ORF">POT9AD_1120</name>
</gene>
<proteinExistence type="predicted"/>
<organism evidence="2">
    <name type="scientific">Ectopseudomonas oleovorans</name>
    <name type="common">Pseudomonas oleovorans</name>
    <dbReference type="NCBI Taxonomy" id="301"/>
    <lineage>
        <taxon>Bacteria</taxon>
        <taxon>Pseudomonadati</taxon>
        <taxon>Pseudomonadota</taxon>
        <taxon>Gammaproteobacteria</taxon>
        <taxon>Pseudomonadales</taxon>
        <taxon>Pseudomonadaceae</taxon>
        <taxon>Ectopseudomonas</taxon>
    </lineage>
</organism>
<dbReference type="OrthoDB" id="227202at2"/>
<reference evidence="2" key="1">
    <citation type="submission" date="2018-11" db="EMBL/GenBank/DDBJ databases">
        <authorList>
            <consortium name="Genoscope - CEA"/>
            <person name="William W."/>
        </authorList>
    </citation>
    <scope>NUCLEOTIDE SEQUENCE [LARGE SCALE GENOMIC DNA]</scope>
    <source>
        <strain evidence="2">T9AD</strain>
    </source>
</reference>
<evidence type="ECO:0000259" key="1">
    <source>
        <dbReference type="Pfam" id="PF02026"/>
    </source>
</evidence>
<feature type="domain" description="Ryanodine receptor Ryr" evidence="1">
    <location>
        <begin position="54"/>
        <end position="101"/>
    </location>
</feature>
<dbReference type="EMBL" id="LR130779">
    <property type="protein sequence ID" value="VDN62111.1"/>
    <property type="molecule type" value="Genomic_DNA"/>
</dbReference>
<protein>
    <submittedName>
        <fullName evidence="2">RyR domain protein</fullName>
    </submittedName>
</protein>
<dbReference type="Gene3D" id="6.20.350.10">
    <property type="match status" value="1"/>
</dbReference>
<dbReference type="AlphaFoldDB" id="A0A653B0E5"/>
<accession>A0A653B0E5</accession>
<dbReference type="Pfam" id="PF02026">
    <property type="entry name" value="RyR"/>
    <property type="match status" value="1"/>
</dbReference>
<evidence type="ECO:0000313" key="2">
    <source>
        <dbReference type="EMBL" id="VDN62111.1"/>
    </source>
</evidence>